<proteinExistence type="inferred from homology"/>
<dbReference type="SUPFAM" id="SSF48264">
    <property type="entry name" value="Cytochrome P450"/>
    <property type="match status" value="1"/>
</dbReference>
<gene>
    <name evidence="2" type="ORF">ACFQKB_17875</name>
</gene>
<comment type="caution">
    <text evidence="2">The sequence shown here is derived from an EMBL/GenBank/DDBJ whole genome shotgun (WGS) entry which is preliminary data.</text>
</comment>
<sequence length="413" mass="45367">MTTDDYALTWHELMVDPYSGFGRIREQAPIVQGSWDGRPVWIVTRHEDVSALLMDRRLATNSSAVPGCPDDYRAALRAIGVAEELVPYLAGDLVRTDPESHARLRKLLSRAFTARRVARLRPRVEDIARELLDALPGRAEGGAVELIEHFAYPLPITVICELLGVPEEDRPLWRGWSDDYVSMDPARLNRMLADMSAHLRELVGRRRAEPADDLVSALIRTHDDDGGLLSHTELVAMVLTLMIASQLPTPQLVANGAVALAARPDQLALLRADPGLWPGAVHELVRLCGPGIVAMLRYAAEDIAFGDTVIRQGDRVQLVLGSANRDPRRFPAPDLLDVTRPVDGGVQHLGYSRGAHYCLGAGLANQEIEVALSALFGRYPDLALAVAPEELEWRPIPLTRQLVRVPVVLGEPA</sequence>
<dbReference type="InterPro" id="IPR001128">
    <property type="entry name" value="Cyt_P450"/>
</dbReference>
<accession>A0ABW2CJ73</accession>
<organism evidence="2 3">
    <name type="scientific">Actinomadura yumaensis</name>
    <dbReference type="NCBI Taxonomy" id="111807"/>
    <lineage>
        <taxon>Bacteria</taxon>
        <taxon>Bacillati</taxon>
        <taxon>Actinomycetota</taxon>
        <taxon>Actinomycetes</taxon>
        <taxon>Streptosporangiales</taxon>
        <taxon>Thermomonosporaceae</taxon>
        <taxon>Actinomadura</taxon>
    </lineage>
</organism>
<keyword evidence="3" id="KW-1185">Reference proteome</keyword>
<protein>
    <submittedName>
        <fullName evidence="2">Cytochrome P450</fullName>
    </submittedName>
</protein>
<dbReference type="CDD" id="cd11029">
    <property type="entry name" value="CYP107-like"/>
    <property type="match status" value="1"/>
</dbReference>
<dbReference type="PRINTS" id="PR00359">
    <property type="entry name" value="BP450"/>
</dbReference>
<dbReference type="InterPro" id="IPR002397">
    <property type="entry name" value="Cyt_P450_B"/>
</dbReference>
<dbReference type="RefSeq" id="WP_160826931.1">
    <property type="nucleotide sequence ID" value="NZ_JBHSXE010000001.1"/>
</dbReference>
<dbReference type="Gene3D" id="1.10.630.10">
    <property type="entry name" value="Cytochrome P450"/>
    <property type="match status" value="1"/>
</dbReference>
<evidence type="ECO:0000256" key="1">
    <source>
        <dbReference type="ARBA" id="ARBA00010617"/>
    </source>
</evidence>
<dbReference type="Proteomes" id="UP001596380">
    <property type="component" value="Unassembled WGS sequence"/>
</dbReference>
<dbReference type="PANTHER" id="PTHR46696">
    <property type="entry name" value="P450, PUTATIVE (EUROFUNG)-RELATED"/>
    <property type="match status" value="1"/>
</dbReference>
<evidence type="ECO:0000313" key="3">
    <source>
        <dbReference type="Proteomes" id="UP001596380"/>
    </source>
</evidence>
<name>A0ABW2CJ73_9ACTN</name>
<reference evidence="3" key="1">
    <citation type="journal article" date="2019" name="Int. J. Syst. Evol. Microbiol.">
        <title>The Global Catalogue of Microorganisms (GCM) 10K type strain sequencing project: providing services to taxonomists for standard genome sequencing and annotation.</title>
        <authorList>
            <consortium name="The Broad Institute Genomics Platform"/>
            <consortium name="The Broad Institute Genome Sequencing Center for Infectious Disease"/>
            <person name="Wu L."/>
            <person name="Ma J."/>
        </authorList>
    </citation>
    <scope>NUCLEOTIDE SEQUENCE [LARGE SCALE GENOMIC DNA]</scope>
    <source>
        <strain evidence="3">JCM 3369</strain>
    </source>
</reference>
<dbReference type="Pfam" id="PF00067">
    <property type="entry name" value="p450"/>
    <property type="match status" value="1"/>
</dbReference>
<comment type="similarity">
    <text evidence="1">Belongs to the cytochrome P450 family.</text>
</comment>
<dbReference type="EMBL" id="JBHSXS010000009">
    <property type="protein sequence ID" value="MFC6881632.1"/>
    <property type="molecule type" value="Genomic_DNA"/>
</dbReference>
<evidence type="ECO:0000313" key="2">
    <source>
        <dbReference type="EMBL" id="MFC6881632.1"/>
    </source>
</evidence>
<dbReference type="InterPro" id="IPR036396">
    <property type="entry name" value="Cyt_P450_sf"/>
</dbReference>
<dbReference type="PANTHER" id="PTHR46696:SF1">
    <property type="entry name" value="CYTOCHROME P450 YJIB-RELATED"/>
    <property type="match status" value="1"/>
</dbReference>